<evidence type="ECO:0000313" key="3">
    <source>
        <dbReference type="EMBL" id="OTF92383.1"/>
    </source>
</evidence>
<dbReference type="InterPro" id="IPR032675">
    <property type="entry name" value="LRR_dom_sf"/>
</dbReference>
<dbReference type="EMBL" id="CM007905">
    <property type="protein sequence ID" value="OTF92383.1"/>
    <property type="molecule type" value="Genomic_DNA"/>
</dbReference>
<dbReference type="Pfam" id="PF00646">
    <property type="entry name" value="F-box"/>
    <property type="match status" value="1"/>
</dbReference>
<dbReference type="SUPFAM" id="SSF52047">
    <property type="entry name" value="RNI-like"/>
    <property type="match status" value="1"/>
</dbReference>
<dbReference type="InterPro" id="IPR001810">
    <property type="entry name" value="F-box_dom"/>
</dbReference>
<dbReference type="Gene3D" id="1.20.1280.50">
    <property type="match status" value="1"/>
</dbReference>
<proteinExistence type="predicted"/>
<protein>
    <submittedName>
        <fullName evidence="2">F-box domain, leucine-rich repeat domain superfamily, F-box-like domain superfamily</fullName>
    </submittedName>
    <submittedName>
        <fullName evidence="3">Putative F-box domain, Leucine-rich repeat domain, L domain-like protein</fullName>
    </submittedName>
</protein>
<sequence>MVRRNSSKVRRMARELSDDDRITRLPDAVIHHIFSFIDTRSVVQSSLLSQSWKNTWKSHPHLNFEIGPSPDQVSGSKFPNFTRRFLSKRDDVTELSTIAFRSNSITLRLLKKIILYAMSHKTRKLKIEFSGDKLTRRGRFDSSLLRSRYLQHLSLNIDFGLKSSPSLTWDSPALTTLTIKCVTFTLQLVNDDASKSVDLFSRFPNLKTLALDDCTLSDIDTFITKSSELESLYLIGIYHSCEFVVSAPKLSLFTYNNGIARFSLSAKDLNSLNTVNFQTIYSRSIEEHSMLLELMIKTFQQLYKAKSLTINLEALKLLSMFPELCERRNCPFTSLQSLTVVSGHWLPHSLTGFSSVFDYFSRNSPAIKIHIDLNPTPLQFRY</sequence>
<feature type="domain" description="F-box" evidence="1">
    <location>
        <begin position="19"/>
        <end position="54"/>
    </location>
</feature>
<gene>
    <name evidence="3" type="ORF">HannXRQ_Chr16g0521261</name>
    <name evidence="2" type="ORF">HanXRQr2_Chr16g0763721</name>
</gene>
<reference evidence="2" key="3">
    <citation type="submission" date="2020-06" db="EMBL/GenBank/DDBJ databases">
        <title>Helianthus annuus Genome sequencing and assembly Release 2.</title>
        <authorList>
            <person name="Gouzy J."/>
            <person name="Langlade N."/>
            <person name="Munos S."/>
        </authorList>
    </citation>
    <scope>NUCLEOTIDE SEQUENCE</scope>
    <source>
        <tissue evidence="2">Leaves</tissue>
    </source>
</reference>
<dbReference type="InterPro" id="IPR036047">
    <property type="entry name" value="F-box-like_dom_sf"/>
</dbReference>
<accession>A0A251S1P6</accession>
<dbReference type="InterPro" id="IPR053197">
    <property type="entry name" value="F-box_SCFL_complex_component"/>
</dbReference>
<dbReference type="OrthoDB" id="1848700at2759"/>
<name>A0A251S1P6_HELAN</name>
<organism evidence="3 4">
    <name type="scientific">Helianthus annuus</name>
    <name type="common">Common sunflower</name>
    <dbReference type="NCBI Taxonomy" id="4232"/>
    <lineage>
        <taxon>Eukaryota</taxon>
        <taxon>Viridiplantae</taxon>
        <taxon>Streptophyta</taxon>
        <taxon>Embryophyta</taxon>
        <taxon>Tracheophyta</taxon>
        <taxon>Spermatophyta</taxon>
        <taxon>Magnoliopsida</taxon>
        <taxon>eudicotyledons</taxon>
        <taxon>Gunneridae</taxon>
        <taxon>Pentapetalae</taxon>
        <taxon>asterids</taxon>
        <taxon>campanulids</taxon>
        <taxon>Asterales</taxon>
        <taxon>Asteraceae</taxon>
        <taxon>Asteroideae</taxon>
        <taxon>Heliantheae alliance</taxon>
        <taxon>Heliantheae</taxon>
        <taxon>Helianthus</taxon>
    </lineage>
</organism>
<dbReference type="OMA" id="IWIETAV"/>
<dbReference type="PANTHER" id="PTHR34223:SF118">
    <property type="entry name" value="F-BOX DOMAIN, LEUCINE-RICH REPEAT DOMAIN SUPERFAMILY, F-BOX-LIKE DOMAIN SUPERFAMILY"/>
    <property type="match status" value="1"/>
</dbReference>
<evidence type="ECO:0000259" key="1">
    <source>
        <dbReference type="PROSITE" id="PS50181"/>
    </source>
</evidence>
<dbReference type="SMART" id="SM00256">
    <property type="entry name" value="FBOX"/>
    <property type="match status" value="1"/>
</dbReference>
<dbReference type="PANTHER" id="PTHR34223">
    <property type="entry name" value="OS11G0201299 PROTEIN"/>
    <property type="match status" value="1"/>
</dbReference>
<dbReference type="InParanoid" id="A0A251S1P6"/>
<dbReference type="Proteomes" id="UP000215914">
    <property type="component" value="Chromosome 16"/>
</dbReference>
<dbReference type="EMBL" id="MNCJ02000331">
    <property type="protein sequence ID" value="KAF5761322.1"/>
    <property type="molecule type" value="Genomic_DNA"/>
</dbReference>
<dbReference type="Gramene" id="mRNA:HanXRQr2_Chr16g0763721">
    <property type="protein sequence ID" value="CDS:HanXRQr2_Chr16g0763721.1"/>
    <property type="gene ID" value="HanXRQr2_Chr16g0763721"/>
</dbReference>
<keyword evidence="4" id="KW-1185">Reference proteome</keyword>
<reference evidence="3" key="2">
    <citation type="submission" date="2017-02" db="EMBL/GenBank/DDBJ databases">
        <title>Sunflower complete genome.</title>
        <authorList>
            <person name="Langlade N."/>
            <person name="Munos S."/>
        </authorList>
    </citation>
    <scope>NUCLEOTIDE SEQUENCE [LARGE SCALE GENOMIC DNA]</scope>
    <source>
        <tissue evidence="3">Leaves</tissue>
    </source>
</reference>
<reference evidence="2 4" key="1">
    <citation type="journal article" date="2017" name="Nature">
        <title>The sunflower genome provides insights into oil metabolism, flowering and Asterid evolution.</title>
        <authorList>
            <person name="Badouin H."/>
            <person name="Gouzy J."/>
            <person name="Grassa C.J."/>
            <person name="Murat F."/>
            <person name="Staton S.E."/>
            <person name="Cottret L."/>
            <person name="Lelandais-Briere C."/>
            <person name="Owens G.L."/>
            <person name="Carrere S."/>
            <person name="Mayjonade B."/>
            <person name="Legrand L."/>
            <person name="Gill N."/>
            <person name="Kane N.C."/>
            <person name="Bowers J.E."/>
            <person name="Hubner S."/>
            <person name="Bellec A."/>
            <person name="Berard A."/>
            <person name="Berges H."/>
            <person name="Blanchet N."/>
            <person name="Boniface M.C."/>
            <person name="Brunel D."/>
            <person name="Catrice O."/>
            <person name="Chaidir N."/>
            <person name="Claudel C."/>
            <person name="Donnadieu C."/>
            <person name="Faraut T."/>
            <person name="Fievet G."/>
            <person name="Helmstetter N."/>
            <person name="King M."/>
            <person name="Knapp S.J."/>
            <person name="Lai Z."/>
            <person name="Le Paslier M.C."/>
            <person name="Lippi Y."/>
            <person name="Lorenzon L."/>
            <person name="Mandel J.R."/>
            <person name="Marage G."/>
            <person name="Marchand G."/>
            <person name="Marquand E."/>
            <person name="Bret-Mestries E."/>
            <person name="Morien E."/>
            <person name="Nambeesan S."/>
            <person name="Nguyen T."/>
            <person name="Pegot-Espagnet P."/>
            <person name="Pouilly N."/>
            <person name="Raftis F."/>
            <person name="Sallet E."/>
            <person name="Schiex T."/>
            <person name="Thomas J."/>
            <person name="Vandecasteele C."/>
            <person name="Vares D."/>
            <person name="Vear F."/>
            <person name="Vautrin S."/>
            <person name="Crespi M."/>
            <person name="Mangin B."/>
            <person name="Burke J.M."/>
            <person name="Salse J."/>
            <person name="Munos S."/>
            <person name="Vincourt P."/>
            <person name="Rieseberg L.H."/>
            <person name="Langlade N.B."/>
        </authorList>
    </citation>
    <scope>NUCLEOTIDE SEQUENCE [LARGE SCALE GENOMIC DNA]</scope>
    <source>
        <strain evidence="4">cv. SF193</strain>
        <tissue evidence="2">Leaves</tissue>
    </source>
</reference>
<dbReference type="Gene3D" id="3.80.10.10">
    <property type="entry name" value="Ribonuclease Inhibitor"/>
    <property type="match status" value="1"/>
</dbReference>
<dbReference type="SUPFAM" id="SSF81383">
    <property type="entry name" value="F-box domain"/>
    <property type="match status" value="1"/>
</dbReference>
<dbReference type="AlphaFoldDB" id="A0A251S1P6"/>
<evidence type="ECO:0000313" key="4">
    <source>
        <dbReference type="Proteomes" id="UP000215914"/>
    </source>
</evidence>
<evidence type="ECO:0000313" key="2">
    <source>
        <dbReference type="EMBL" id="KAF5761322.1"/>
    </source>
</evidence>
<dbReference type="PROSITE" id="PS50181">
    <property type="entry name" value="FBOX"/>
    <property type="match status" value="1"/>
</dbReference>